<name>A0AA90ZAN7_9EURY</name>
<dbReference type="AlphaFoldDB" id="A0AA90ZAN7"/>
<reference evidence="1 2" key="1">
    <citation type="submission" date="2023-07" db="EMBL/GenBank/DDBJ databases">
        <title>Genomic Encyclopedia of Type Strains, Phase IV (KMG-IV): sequencing the most valuable type-strain genomes for metagenomic binning, comparative biology and taxonomic classification.</title>
        <authorList>
            <person name="Goeker M."/>
        </authorList>
    </citation>
    <scope>NUCLEOTIDE SEQUENCE [LARGE SCALE GENOMIC DNA]</scope>
    <source>
        <strain evidence="1 2">DSM 17273</strain>
    </source>
</reference>
<dbReference type="EMBL" id="JAVDQI010000001">
    <property type="protein sequence ID" value="MDR6221617.1"/>
    <property type="molecule type" value="Genomic_DNA"/>
</dbReference>
<keyword evidence="2" id="KW-1185">Reference proteome</keyword>
<comment type="caution">
    <text evidence="1">The sequence shown here is derived from an EMBL/GenBank/DDBJ whole genome shotgun (WGS) entry which is preliminary data.</text>
</comment>
<dbReference type="RefSeq" id="WP_270096567.1">
    <property type="nucleotide sequence ID" value="NZ_JAQFFK010000003.1"/>
</dbReference>
<proteinExistence type="predicted"/>
<evidence type="ECO:0000313" key="2">
    <source>
        <dbReference type="Proteomes" id="UP001185015"/>
    </source>
</evidence>
<organism evidence="1 2">
    <name type="scientific">Methanococcoides alaskense</name>
    <dbReference type="NCBI Taxonomy" id="325778"/>
    <lineage>
        <taxon>Archaea</taxon>
        <taxon>Methanobacteriati</taxon>
        <taxon>Methanobacteriota</taxon>
        <taxon>Stenosarchaea group</taxon>
        <taxon>Methanomicrobia</taxon>
        <taxon>Methanosarcinales</taxon>
        <taxon>Methanosarcinaceae</taxon>
        <taxon>Methanococcoides</taxon>
    </lineage>
</organism>
<gene>
    <name evidence="1" type="ORF">J2750_000049</name>
</gene>
<dbReference type="Proteomes" id="UP001185015">
    <property type="component" value="Unassembled WGS sequence"/>
</dbReference>
<sequence>MQDRYSGDVGDFGKYILLNQLYANSKEKITIGFNWYKVTQEEKNNDGKYTNYLSPSNRQYHHYYRCSPEIHTKLKSIVDSDNRCLEAIENNNVLPPNTLFYSNEIPLCENYVNRKSKRKHWFDQSLSSLNEADVVYVDPDNGIQTKSVKKTHKDSIKYVFKDEIQKYYLEGKSVIIYNHRNMAPEEVYLNKFRELANLFSEEADLRVLKFSRYSVRDYVFLIQQKHKHIINKTIDQLIQKPFNFMFNERDL</sequence>
<protein>
    <submittedName>
        <fullName evidence="1">Uncharacterized protein</fullName>
    </submittedName>
</protein>
<evidence type="ECO:0000313" key="1">
    <source>
        <dbReference type="EMBL" id="MDR6221617.1"/>
    </source>
</evidence>
<accession>A0AA90ZAN7</accession>